<evidence type="ECO:0000256" key="8">
    <source>
        <dbReference type="ARBA" id="ARBA00023002"/>
    </source>
</evidence>
<dbReference type="GO" id="GO:0016717">
    <property type="term" value="F:oxidoreductase activity, acting on paired donors, with oxidation of a pair of donors resulting in the reduction of molecular oxygen to two molecules of water"/>
    <property type="evidence" value="ECO:0007669"/>
    <property type="project" value="InterPro"/>
</dbReference>
<keyword evidence="5 12" id="KW-0812">Transmembrane</keyword>
<evidence type="ECO:0000256" key="11">
    <source>
        <dbReference type="ARBA" id="ARBA00023160"/>
    </source>
</evidence>
<accession>A0A5D3DZT8</accession>
<keyword evidence="8" id="KW-0560">Oxidoreductase</keyword>
<dbReference type="EMBL" id="SSTD01002040">
    <property type="protein sequence ID" value="TYK28760.1"/>
    <property type="molecule type" value="Genomic_DNA"/>
</dbReference>
<comment type="subcellular location">
    <subcellularLocation>
        <location evidence="1">Membrane</location>
        <topology evidence="1">Multi-pass membrane protein</topology>
    </subcellularLocation>
</comment>
<comment type="caution">
    <text evidence="13">The sequence shown here is derived from an EMBL/GenBank/DDBJ whole genome shotgun (WGS) entry which is preliminary data.</text>
</comment>
<evidence type="ECO:0000313" key="14">
    <source>
        <dbReference type="Proteomes" id="UP000321947"/>
    </source>
</evidence>
<evidence type="ECO:0000256" key="3">
    <source>
        <dbReference type="ARBA" id="ARBA00009295"/>
    </source>
</evidence>
<keyword evidence="9" id="KW-0443">Lipid metabolism</keyword>
<sequence>MDVSMEPSEIERSPTSFGKEEWAEIHKGMAFIIFLLHLLSIFAPFQFSWSALWVAVALHVITGLFGMNLSYHRNLSHKSFKLPNWLEYLFAYCGVQALEGDPIDWVSTHRYYHQVADTNKDPQRLEQRFLLLSNYYGSNKRVNSRYFAIFKEIEKNVFLMVRKKVRRDNVEDLEKQSFYKFIHKTYIIHPIALAILLYAVGGMPFLIWGMVK</sequence>
<keyword evidence="10 12" id="KW-0472">Membrane</keyword>
<evidence type="ECO:0000256" key="12">
    <source>
        <dbReference type="SAM" id="Phobius"/>
    </source>
</evidence>
<name>A0A5D3DZT8_CUCMM</name>
<evidence type="ECO:0000256" key="10">
    <source>
        <dbReference type="ARBA" id="ARBA00023136"/>
    </source>
</evidence>
<evidence type="ECO:0000256" key="2">
    <source>
        <dbReference type="ARBA" id="ARBA00005189"/>
    </source>
</evidence>
<dbReference type="InterPro" id="IPR015876">
    <property type="entry name" value="Acyl-CoA_DS"/>
</dbReference>
<evidence type="ECO:0000313" key="13">
    <source>
        <dbReference type="EMBL" id="TYK28760.1"/>
    </source>
</evidence>
<dbReference type="AlphaFoldDB" id="A0A5D3DZT8"/>
<protein>
    <submittedName>
        <fullName evidence="13">Palmitoyl-monogalactosyldiacylglycerol delta-7 desaturase</fullName>
    </submittedName>
</protein>
<keyword evidence="4" id="KW-0444">Lipid biosynthesis</keyword>
<evidence type="ECO:0000256" key="4">
    <source>
        <dbReference type="ARBA" id="ARBA00022516"/>
    </source>
</evidence>
<dbReference type="CDD" id="cd01060">
    <property type="entry name" value="Membrane-FADS-like"/>
    <property type="match status" value="1"/>
</dbReference>
<dbReference type="PANTHER" id="PTHR11351">
    <property type="entry name" value="ACYL-COA DESATURASE"/>
    <property type="match status" value="1"/>
</dbReference>
<keyword evidence="11" id="KW-0275">Fatty acid biosynthesis</keyword>
<evidence type="ECO:0000256" key="9">
    <source>
        <dbReference type="ARBA" id="ARBA00023098"/>
    </source>
</evidence>
<dbReference type="GO" id="GO:0042761">
    <property type="term" value="P:very long-chain fatty acid biosynthetic process"/>
    <property type="evidence" value="ECO:0007669"/>
    <property type="project" value="TreeGrafter"/>
</dbReference>
<proteinExistence type="inferred from homology"/>
<evidence type="ECO:0000256" key="6">
    <source>
        <dbReference type="ARBA" id="ARBA00022832"/>
    </source>
</evidence>
<evidence type="ECO:0000256" key="7">
    <source>
        <dbReference type="ARBA" id="ARBA00022989"/>
    </source>
</evidence>
<comment type="pathway">
    <text evidence="2">Lipid metabolism.</text>
</comment>
<keyword evidence="6" id="KW-0276">Fatty acid metabolism</keyword>
<organism evidence="13 14">
    <name type="scientific">Cucumis melo var. makuwa</name>
    <name type="common">Oriental melon</name>
    <dbReference type="NCBI Taxonomy" id="1194695"/>
    <lineage>
        <taxon>Eukaryota</taxon>
        <taxon>Viridiplantae</taxon>
        <taxon>Streptophyta</taxon>
        <taxon>Embryophyta</taxon>
        <taxon>Tracheophyta</taxon>
        <taxon>Spermatophyta</taxon>
        <taxon>Magnoliopsida</taxon>
        <taxon>eudicotyledons</taxon>
        <taxon>Gunneridae</taxon>
        <taxon>Pentapetalae</taxon>
        <taxon>rosids</taxon>
        <taxon>fabids</taxon>
        <taxon>Cucurbitales</taxon>
        <taxon>Cucurbitaceae</taxon>
        <taxon>Benincaseae</taxon>
        <taxon>Cucumis</taxon>
    </lineage>
</organism>
<dbReference type="PANTHER" id="PTHR11351:SF31">
    <property type="entry name" value="DESATURASE 1, ISOFORM A-RELATED"/>
    <property type="match status" value="1"/>
</dbReference>
<feature type="transmembrane region" description="Helical" evidence="12">
    <location>
        <begin position="186"/>
        <end position="211"/>
    </location>
</feature>
<reference evidence="13 14" key="1">
    <citation type="submission" date="2019-08" db="EMBL/GenBank/DDBJ databases">
        <title>Draft genome sequences of two oriental melons (Cucumis melo L. var makuwa).</title>
        <authorList>
            <person name="Kwon S.-Y."/>
        </authorList>
    </citation>
    <scope>NUCLEOTIDE SEQUENCE [LARGE SCALE GENOMIC DNA]</scope>
    <source>
        <strain evidence="14">cv. Chang Bougi</strain>
        <tissue evidence="13">Leaf</tissue>
    </source>
</reference>
<evidence type="ECO:0000256" key="1">
    <source>
        <dbReference type="ARBA" id="ARBA00004141"/>
    </source>
</evidence>
<gene>
    <name evidence="13" type="ORF">E5676_scaffold403G001150</name>
</gene>
<dbReference type="GO" id="GO:0005789">
    <property type="term" value="C:endoplasmic reticulum membrane"/>
    <property type="evidence" value="ECO:0007669"/>
    <property type="project" value="TreeGrafter"/>
</dbReference>
<keyword evidence="7 12" id="KW-1133">Transmembrane helix</keyword>
<evidence type="ECO:0000256" key="5">
    <source>
        <dbReference type="ARBA" id="ARBA00022692"/>
    </source>
</evidence>
<comment type="similarity">
    <text evidence="3">Belongs to the fatty acid desaturase type 1 family.</text>
</comment>
<dbReference type="Proteomes" id="UP000321947">
    <property type="component" value="Unassembled WGS sequence"/>
</dbReference>
<feature type="transmembrane region" description="Helical" evidence="12">
    <location>
        <begin position="28"/>
        <end position="45"/>
    </location>
</feature>
<feature type="transmembrane region" description="Helical" evidence="12">
    <location>
        <begin position="51"/>
        <end position="71"/>
    </location>
</feature>